<dbReference type="EnsemblMetazoa" id="tetur17g01000.1">
    <property type="protein sequence ID" value="tetur17g01000.1"/>
    <property type="gene ID" value="tetur17g01000"/>
</dbReference>
<reference evidence="2" key="1">
    <citation type="submission" date="2011-08" db="EMBL/GenBank/DDBJ databases">
        <authorList>
            <person name="Rombauts S."/>
        </authorList>
    </citation>
    <scope>NUCLEOTIDE SEQUENCE</scope>
    <source>
        <strain evidence="2">London</strain>
    </source>
</reference>
<evidence type="ECO:0000313" key="1">
    <source>
        <dbReference type="EnsemblMetazoa" id="tetur17g01000.1"/>
    </source>
</evidence>
<proteinExistence type="predicted"/>
<organism evidence="1 2">
    <name type="scientific">Tetranychus urticae</name>
    <name type="common">Two-spotted spider mite</name>
    <dbReference type="NCBI Taxonomy" id="32264"/>
    <lineage>
        <taxon>Eukaryota</taxon>
        <taxon>Metazoa</taxon>
        <taxon>Ecdysozoa</taxon>
        <taxon>Arthropoda</taxon>
        <taxon>Chelicerata</taxon>
        <taxon>Arachnida</taxon>
        <taxon>Acari</taxon>
        <taxon>Acariformes</taxon>
        <taxon>Trombidiformes</taxon>
        <taxon>Prostigmata</taxon>
        <taxon>Eleutherengona</taxon>
        <taxon>Raphignathae</taxon>
        <taxon>Tetranychoidea</taxon>
        <taxon>Tetranychidae</taxon>
        <taxon>Tetranychus</taxon>
    </lineage>
</organism>
<dbReference type="HOGENOM" id="CLU_3377665_0_0_1"/>
<keyword evidence="2" id="KW-1185">Reference proteome</keyword>
<dbReference type="AlphaFoldDB" id="T1KPM2"/>
<sequence>MFSSLFLIRTRMCSRCKLVISMDMLRFDGIIFCL</sequence>
<reference evidence="1" key="2">
    <citation type="submission" date="2015-06" db="UniProtKB">
        <authorList>
            <consortium name="EnsemblMetazoa"/>
        </authorList>
    </citation>
    <scope>IDENTIFICATION</scope>
</reference>
<accession>T1KPM2</accession>
<name>T1KPM2_TETUR</name>
<protein>
    <submittedName>
        <fullName evidence="1">Uncharacterized protein</fullName>
    </submittedName>
</protein>
<dbReference type="EMBL" id="CAEY01000333">
    <property type="status" value="NOT_ANNOTATED_CDS"/>
    <property type="molecule type" value="Genomic_DNA"/>
</dbReference>
<evidence type="ECO:0000313" key="2">
    <source>
        <dbReference type="Proteomes" id="UP000015104"/>
    </source>
</evidence>
<dbReference type="Proteomes" id="UP000015104">
    <property type="component" value="Unassembled WGS sequence"/>
</dbReference>